<evidence type="ECO:0000256" key="2">
    <source>
        <dbReference type="ARBA" id="ARBA00022448"/>
    </source>
</evidence>
<evidence type="ECO:0000256" key="6">
    <source>
        <dbReference type="ARBA" id="ARBA00022989"/>
    </source>
</evidence>
<reference evidence="11 12" key="1">
    <citation type="submission" date="2023-04" db="EMBL/GenBank/DDBJ databases">
        <title>Antarctic isolates genomes.</title>
        <authorList>
            <person name="Dimov S.G."/>
        </authorList>
    </citation>
    <scope>NUCLEOTIDE SEQUENCE [LARGE SCALE GENOMIC DNA]</scope>
    <source>
        <strain evidence="11 12">AL19</strain>
    </source>
</reference>
<keyword evidence="7 9" id="KW-0811">Translocation</keyword>
<evidence type="ECO:0000256" key="8">
    <source>
        <dbReference type="ARBA" id="ARBA00023136"/>
    </source>
</evidence>
<evidence type="ECO:0000256" key="1">
    <source>
        <dbReference type="ARBA" id="ARBA00004651"/>
    </source>
</evidence>
<comment type="similarity">
    <text evidence="9">Belongs to the SecD/SecF family. SecF subfamily.</text>
</comment>
<dbReference type="Pfam" id="PF07549">
    <property type="entry name" value="Sec_GG"/>
    <property type="match status" value="1"/>
</dbReference>
<dbReference type="InterPro" id="IPR022813">
    <property type="entry name" value="SecD/SecF_arch_bac"/>
</dbReference>
<dbReference type="PRINTS" id="PR01755">
    <property type="entry name" value="SECFTRNLCASE"/>
</dbReference>
<evidence type="ECO:0000313" key="12">
    <source>
        <dbReference type="Proteomes" id="UP001243286"/>
    </source>
</evidence>
<dbReference type="InterPro" id="IPR022646">
    <property type="entry name" value="SecD/SecF_CS"/>
</dbReference>
<sequence length="305" mass="33404">MNFNPTKLDYVKHRKIYFTITITLVLISVLLLAFRGLNLGIDFTEGTRVEIASTDTIKEADVRAVIEDAGIDPAEINGVQFAQGGTLANVTFVGEFSQEQISKMKQVIEAEYGKEPSISTVSAQVGQEIARNAIYAVLLASLGIVIYVSFRFQPLYGIATVLALLHDALMIIAFFSLLQIEVNLYFIAAVLTIIGYSVNDTIVTFDRVRENLGLAEKGGRQVTYPELAQIVNESIQQTIIRSINTVITVIMTAAALYIFGSEAIRGFSLALLVGLIMGMYSSIFIAAQLWLVMKGRTLKSSKQAS</sequence>
<comment type="subcellular location">
    <subcellularLocation>
        <location evidence="1 9">Cell membrane</location>
        <topology evidence="1 9">Multi-pass membrane protein</topology>
    </subcellularLocation>
</comment>
<gene>
    <name evidence="9 11" type="primary">secF</name>
    <name evidence="11" type="ORF">QK289_05845</name>
</gene>
<name>A0ABT6R100_9BACL</name>
<keyword evidence="8 9" id="KW-0472">Membrane</keyword>
<evidence type="ECO:0000256" key="9">
    <source>
        <dbReference type="HAMAP-Rule" id="MF_01464"/>
    </source>
</evidence>
<comment type="subunit">
    <text evidence="9">Forms a complex with SecD. Part of the essential Sec protein translocation apparatus which comprises SecA, SecYEG and auxiliary proteins SecDF. Other proteins may also be involved.</text>
</comment>
<dbReference type="HAMAP" id="MF_01464_B">
    <property type="entry name" value="SecF_B"/>
    <property type="match status" value="1"/>
</dbReference>
<dbReference type="PANTHER" id="PTHR30081">
    <property type="entry name" value="PROTEIN-EXPORT MEMBRANE PROTEIN SEC"/>
    <property type="match status" value="1"/>
</dbReference>
<feature type="domain" description="Protein export membrane protein SecD/SecF C-terminal" evidence="10">
    <location>
        <begin position="114"/>
        <end position="294"/>
    </location>
</feature>
<dbReference type="InterPro" id="IPR055344">
    <property type="entry name" value="SecD_SecF_C_bact"/>
</dbReference>
<organism evidence="11 12">
    <name type="scientific">Exiguobacterium antarcticum</name>
    <dbReference type="NCBI Taxonomy" id="132920"/>
    <lineage>
        <taxon>Bacteria</taxon>
        <taxon>Bacillati</taxon>
        <taxon>Bacillota</taxon>
        <taxon>Bacilli</taxon>
        <taxon>Bacillales</taxon>
        <taxon>Bacillales Family XII. Incertae Sedis</taxon>
        <taxon>Exiguobacterium</taxon>
    </lineage>
</organism>
<keyword evidence="3 9" id="KW-1003">Cell membrane</keyword>
<dbReference type="InterPro" id="IPR048634">
    <property type="entry name" value="SecD_SecF_C"/>
</dbReference>
<keyword evidence="5 9" id="KW-0653">Protein transport</keyword>
<keyword evidence="2 9" id="KW-0813">Transport</keyword>
<evidence type="ECO:0000313" key="11">
    <source>
        <dbReference type="EMBL" id="MDI3234523.1"/>
    </source>
</evidence>
<dbReference type="InterPro" id="IPR005665">
    <property type="entry name" value="SecF_bac"/>
</dbReference>
<evidence type="ECO:0000256" key="4">
    <source>
        <dbReference type="ARBA" id="ARBA00022692"/>
    </source>
</evidence>
<evidence type="ECO:0000256" key="7">
    <source>
        <dbReference type="ARBA" id="ARBA00023010"/>
    </source>
</evidence>
<accession>A0ABT6R100</accession>
<keyword evidence="12" id="KW-1185">Reference proteome</keyword>
<evidence type="ECO:0000259" key="10">
    <source>
        <dbReference type="Pfam" id="PF02355"/>
    </source>
</evidence>
<evidence type="ECO:0000256" key="5">
    <source>
        <dbReference type="ARBA" id="ARBA00022927"/>
    </source>
</evidence>
<evidence type="ECO:0000256" key="3">
    <source>
        <dbReference type="ARBA" id="ARBA00022475"/>
    </source>
</evidence>
<dbReference type="InterPro" id="IPR022645">
    <property type="entry name" value="SecD/SecF_bac"/>
</dbReference>
<comment type="caution">
    <text evidence="11">The sequence shown here is derived from an EMBL/GenBank/DDBJ whole genome shotgun (WGS) entry which is preliminary data.</text>
</comment>
<dbReference type="PANTHER" id="PTHR30081:SF8">
    <property type="entry name" value="PROTEIN TRANSLOCASE SUBUNIT SECF"/>
    <property type="match status" value="1"/>
</dbReference>
<keyword evidence="6 9" id="KW-1133">Transmembrane helix</keyword>
<dbReference type="NCBIfam" id="TIGR00916">
    <property type="entry name" value="2A0604s01"/>
    <property type="match status" value="1"/>
</dbReference>
<keyword evidence="4 9" id="KW-0812">Transmembrane</keyword>
<dbReference type="SUPFAM" id="SSF82866">
    <property type="entry name" value="Multidrug efflux transporter AcrB transmembrane domain"/>
    <property type="match status" value="1"/>
</dbReference>
<dbReference type="EMBL" id="JASBQV010000006">
    <property type="protein sequence ID" value="MDI3234523.1"/>
    <property type="molecule type" value="Genomic_DNA"/>
</dbReference>
<comment type="function">
    <text evidence="9">Part of the Sec protein translocase complex. Interacts with the SecYEG preprotein conducting channel. SecDF uses the proton motive force (PMF) to complete protein translocation after the ATP-dependent function of SecA.</text>
</comment>
<dbReference type="RefSeq" id="WP_014970889.1">
    <property type="nucleotide sequence ID" value="NZ_JANJYY010000001.1"/>
</dbReference>
<dbReference type="Gene3D" id="1.20.1640.10">
    <property type="entry name" value="Multidrug efflux transporter AcrB transmembrane domain"/>
    <property type="match status" value="1"/>
</dbReference>
<proteinExistence type="inferred from homology"/>
<protein>
    <recommendedName>
        <fullName evidence="9">Protein-export membrane protein SecF</fullName>
    </recommendedName>
</protein>
<dbReference type="Proteomes" id="UP001243286">
    <property type="component" value="Unassembled WGS sequence"/>
</dbReference>
<dbReference type="Pfam" id="PF02355">
    <property type="entry name" value="SecD_SecF_C"/>
    <property type="match status" value="1"/>
</dbReference>
<dbReference type="NCBIfam" id="TIGR00966">
    <property type="entry name" value="transloc_SecF"/>
    <property type="match status" value="1"/>
</dbReference>